<organism evidence="1 2">
    <name type="scientific">Lactuca saligna</name>
    <name type="common">Willowleaf lettuce</name>
    <dbReference type="NCBI Taxonomy" id="75948"/>
    <lineage>
        <taxon>Eukaryota</taxon>
        <taxon>Viridiplantae</taxon>
        <taxon>Streptophyta</taxon>
        <taxon>Embryophyta</taxon>
        <taxon>Tracheophyta</taxon>
        <taxon>Spermatophyta</taxon>
        <taxon>Magnoliopsida</taxon>
        <taxon>eudicotyledons</taxon>
        <taxon>Gunneridae</taxon>
        <taxon>Pentapetalae</taxon>
        <taxon>asterids</taxon>
        <taxon>campanulids</taxon>
        <taxon>Asterales</taxon>
        <taxon>Asteraceae</taxon>
        <taxon>Cichorioideae</taxon>
        <taxon>Cichorieae</taxon>
        <taxon>Lactucinae</taxon>
        <taxon>Lactuca</taxon>
    </lineage>
</organism>
<evidence type="ECO:0000313" key="2">
    <source>
        <dbReference type="Proteomes" id="UP001177003"/>
    </source>
</evidence>
<proteinExistence type="predicted"/>
<accession>A0AA35ZVY6</accession>
<dbReference type="Proteomes" id="UP001177003">
    <property type="component" value="Chromosome 8"/>
</dbReference>
<keyword evidence="2" id="KW-1185">Reference proteome</keyword>
<name>A0AA35ZVY6_LACSI</name>
<sequence length="451" mass="51446">MTGLEFAKVHNLAIYLVDPPEAHSDFQFIISGLRRCCLYTALTTSPVIYQQLFKEFWSIATVIKDDKGTKYLETSVQGKKVLVTEQILRKTLQISDEPEFSISLATHLAQHSSEPFSSGKWISIEEGHSGDVDPVVSKLKEEIGILNQQNIKKDILIGKHDVRIVEPKADNALKSKQISDSQTNLGSLTSFYFNLKNKLFEAFGDKFQSLFQRPHGIEDPPTAPVQPFESKIHVDQQPPRTTRIVNLFEKYHVNANPRITIKHGNKIFIAEEKVGLVFMKNSNENRKANKPQLTVIDLEKRKLMIDLVIILGSKCGPMIMNLNCGWLREILEIQSTTKAFMTSTPRQKLISLNSQGFHSTILQKILPATNQLKEIPIPQHFHDVYLDDMDFWAIDDETSTAAIKFKNREGIIRLVSVKDILRFTERDIHTLACHQIVWRREIIEASAKEFT</sequence>
<protein>
    <submittedName>
        <fullName evidence="1">Uncharacterized protein</fullName>
    </submittedName>
</protein>
<dbReference type="AlphaFoldDB" id="A0AA35ZVY6"/>
<dbReference type="EMBL" id="OX465084">
    <property type="protein sequence ID" value="CAI9298687.1"/>
    <property type="molecule type" value="Genomic_DNA"/>
</dbReference>
<gene>
    <name evidence="1" type="ORF">LSALG_LOCUS37435</name>
</gene>
<evidence type="ECO:0000313" key="1">
    <source>
        <dbReference type="EMBL" id="CAI9298687.1"/>
    </source>
</evidence>
<reference evidence="1" key="1">
    <citation type="submission" date="2023-04" db="EMBL/GenBank/DDBJ databases">
        <authorList>
            <person name="Vijverberg K."/>
            <person name="Xiong W."/>
            <person name="Schranz E."/>
        </authorList>
    </citation>
    <scope>NUCLEOTIDE SEQUENCE</scope>
</reference>